<dbReference type="RefSeq" id="WP_003021905.1">
    <property type="nucleotide sequence ID" value="NZ_CP022413.2"/>
</dbReference>
<name>C9L956_BLAHA</name>
<gene>
    <name evidence="4" type="ORF">BLAHAN_05938</name>
</gene>
<evidence type="ECO:0000313" key="5">
    <source>
        <dbReference type="Proteomes" id="UP000003755"/>
    </source>
</evidence>
<keyword evidence="1" id="KW-1133">Transmembrane helix</keyword>
<keyword evidence="1" id="KW-0472">Membrane</keyword>
<dbReference type="KEGG" id="bhan:CGC63_15085"/>
<organism evidence="4 5">
    <name type="scientific">Blautia hansenii DSM 20583</name>
    <dbReference type="NCBI Taxonomy" id="537007"/>
    <lineage>
        <taxon>Bacteria</taxon>
        <taxon>Bacillati</taxon>
        <taxon>Bacillota</taxon>
        <taxon>Clostridia</taxon>
        <taxon>Lachnospirales</taxon>
        <taxon>Lachnospiraceae</taxon>
        <taxon>Blautia</taxon>
    </lineage>
</organism>
<accession>C9L956</accession>
<keyword evidence="1" id="KW-0812">Transmembrane</keyword>
<dbReference type="InterPro" id="IPR013783">
    <property type="entry name" value="Ig-like_fold"/>
</dbReference>
<dbReference type="STRING" id="537007.BLAHAN_05938"/>
<evidence type="ECO:0000259" key="3">
    <source>
        <dbReference type="Pfam" id="PF16555"/>
    </source>
</evidence>
<comment type="caution">
    <text evidence="4">The sequence shown here is derived from an EMBL/GenBank/DDBJ whole genome shotgun (WGS) entry which is preliminary data.</text>
</comment>
<reference evidence="4" key="1">
    <citation type="submission" date="2009-09" db="EMBL/GenBank/DDBJ databases">
        <authorList>
            <person name="Weinstock G."/>
            <person name="Sodergren E."/>
            <person name="Clifton S."/>
            <person name="Fulton L."/>
            <person name="Fulton B."/>
            <person name="Courtney L."/>
            <person name="Fronick C."/>
            <person name="Harrison M."/>
            <person name="Strong C."/>
            <person name="Farmer C."/>
            <person name="Delahaunty K."/>
            <person name="Markovic C."/>
            <person name="Hall O."/>
            <person name="Minx P."/>
            <person name="Tomlinson C."/>
            <person name="Mitreva M."/>
            <person name="Nelson J."/>
            <person name="Hou S."/>
            <person name="Wollam A."/>
            <person name="Pepin K.H."/>
            <person name="Johnson M."/>
            <person name="Bhonagiri V."/>
            <person name="Nash W.E."/>
            <person name="Warren W."/>
            <person name="Chinwalla A."/>
            <person name="Mardis E.R."/>
            <person name="Wilson R.K."/>
        </authorList>
    </citation>
    <scope>NUCLEOTIDE SEQUENCE [LARGE SCALE GENOMIC DNA]</scope>
    <source>
        <strain evidence="4">DSM 20583</strain>
    </source>
</reference>
<keyword evidence="2" id="KW-0732">Signal</keyword>
<evidence type="ECO:0000256" key="1">
    <source>
        <dbReference type="SAM" id="Phobius"/>
    </source>
</evidence>
<proteinExistence type="predicted"/>
<feature type="domain" description="Gram-positive pilin subunit D1 N-terminal" evidence="3">
    <location>
        <begin position="48"/>
        <end position="162"/>
    </location>
</feature>
<dbReference type="Gene3D" id="2.60.40.10">
    <property type="entry name" value="Immunoglobulins"/>
    <property type="match status" value="1"/>
</dbReference>
<feature type="transmembrane region" description="Helical" evidence="1">
    <location>
        <begin position="195"/>
        <end position="213"/>
    </location>
</feature>
<dbReference type="Pfam" id="PF16555">
    <property type="entry name" value="GramPos_pilinD1"/>
    <property type="match status" value="1"/>
</dbReference>
<dbReference type="Proteomes" id="UP000003755">
    <property type="component" value="Unassembled WGS sequence"/>
</dbReference>
<protein>
    <recommendedName>
        <fullName evidence="3">Gram-positive pilin subunit D1 N-terminal domain-containing protein</fullName>
    </recommendedName>
</protein>
<feature type="signal peptide" evidence="2">
    <location>
        <begin position="1"/>
        <end position="24"/>
    </location>
</feature>
<dbReference type="AlphaFoldDB" id="C9L956"/>
<dbReference type="EMBL" id="ABYU02000027">
    <property type="protein sequence ID" value="EEX21202.1"/>
    <property type="molecule type" value="Genomic_DNA"/>
</dbReference>
<keyword evidence="5" id="KW-1185">Reference proteome</keyword>
<evidence type="ECO:0000313" key="4">
    <source>
        <dbReference type="EMBL" id="EEX21202.1"/>
    </source>
</evidence>
<feature type="chain" id="PRO_5030167859" description="Gram-positive pilin subunit D1 N-terminal domain-containing protein" evidence="2">
    <location>
        <begin position="25"/>
        <end position="220"/>
    </location>
</feature>
<sequence>MKNKIWILCMSFLLIILSIHPVMAADNLKGSIQLNAYIEKGNSEKYLLKDVSFELYQLTKITEGVETFLEAYSEYQVMPNWNDAQELQTLARSYQTFIKRKNIEGTKIVTSPKGIATFEDLEEGLYVIWQSKDAVVDRNVYRSSPMLVHIPSYDGNEKNLHVLINPKFENEKLPIINEKPPGKVQTSDELQMEKYILIILVCIFVISVSCFRYKNFSEHK</sequence>
<dbReference type="InterPro" id="IPR032364">
    <property type="entry name" value="GramPos_pilinD1_N"/>
</dbReference>
<evidence type="ECO:0000256" key="2">
    <source>
        <dbReference type="SAM" id="SignalP"/>
    </source>
</evidence>
<dbReference type="HOGENOM" id="CLU_1253930_0_0_9"/>